<dbReference type="InterPro" id="IPR029063">
    <property type="entry name" value="SAM-dependent_MTases_sf"/>
</dbReference>
<dbReference type="PROSITE" id="PS00092">
    <property type="entry name" value="N6_MTASE"/>
    <property type="match status" value="1"/>
</dbReference>
<evidence type="ECO:0000313" key="2">
    <source>
        <dbReference type="Proteomes" id="UP001165080"/>
    </source>
</evidence>
<proteinExistence type="predicted"/>
<reference evidence="1 2" key="1">
    <citation type="journal article" date="2023" name="Commun. Biol.">
        <title>Reorganization of the ancestral sex-determining regions during the evolution of trioecy in Pleodorina starrii.</title>
        <authorList>
            <person name="Takahashi K."/>
            <person name="Suzuki S."/>
            <person name="Kawai-Toyooka H."/>
            <person name="Yamamoto K."/>
            <person name="Hamaji T."/>
            <person name="Ootsuki R."/>
            <person name="Yamaguchi H."/>
            <person name="Kawachi M."/>
            <person name="Higashiyama T."/>
            <person name="Nozaki H."/>
        </authorList>
    </citation>
    <scope>NUCLEOTIDE SEQUENCE [LARGE SCALE GENOMIC DNA]</scope>
    <source>
        <strain evidence="1 2">NIES-4479</strain>
    </source>
</reference>
<dbReference type="GO" id="GO:0008168">
    <property type="term" value="F:methyltransferase activity"/>
    <property type="evidence" value="ECO:0007669"/>
    <property type="project" value="InterPro"/>
</dbReference>
<dbReference type="EMBL" id="BRXU01000078">
    <property type="protein sequence ID" value="GLC62944.1"/>
    <property type="molecule type" value="Genomic_DNA"/>
</dbReference>
<organism evidence="1 2">
    <name type="scientific">Pleodorina starrii</name>
    <dbReference type="NCBI Taxonomy" id="330485"/>
    <lineage>
        <taxon>Eukaryota</taxon>
        <taxon>Viridiplantae</taxon>
        <taxon>Chlorophyta</taxon>
        <taxon>core chlorophytes</taxon>
        <taxon>Chlorophyceae</taxon>
        <taxon>CS clade</taxon>
        <taxon>Chlamydomonadales</taxon>
        <taxon>Volvocaceae</taxon>
        <taxon>Pleodorina</taxon>
    </lineage>
</organism>
<accession>A0A9W6C3D5</accession>
<dbReference type="CDD" id="cd02440">
    <property type="entry name" value="AdoMet_MTases"/>
    <property type="match status" value="1"/>
</dbReference>
<dbReference type="GO" id="GO:0003676">
    <property type="term" value="F:nucleic acid binding"/>
    <property type="evidence" value="ECO:0007669"/>
    <property type="project" value="InterPro"/>
</dbReference>
<dbReference type="SUPFAM" id="SSF53335">
    <property type="entry name" value="S-adenosyl-L-methionine-dependent methyltransferases"/>
    <property type="match status" value="1"/>
</dbReference>
<gene>
    <name evidence="1" type="primary">PLESTB004088</name>
    <name evidence="1" type="ORF">PLESTB_001962700</name>
</gene>
<dbReference type="AlphaFoldDB" id="A0A9W6C3D5"/>
<dbReference type="Gene3D" id="3.40.50.150">
    <property type="entry name" value="Vaccinia Virus protein VP39"/>
    <property type="match status" value="1"/>
</dbReference>
<dbReference type="GO" id="GO:0032259">
    <property type="term" value="P:methylation"/>
    <property type="evidence" value="ECO:0007669"/>
    <property type="project" value="InterPro"/>
</dbReference>
<comment type="caution">
    <text evidence="1">The sequence shown here is derived from an EMBL/GenBank/DDBJ whole genome shotgun (WGS) entry which is preliminary data.</text>
</comment>
<name>A0A9W6C3D5_9CHLO</name>
<dbReference type="InterPro" id="IPR002052">
    <property type="entry name" value="DNA_methylase_N6_adenine_CS"/>
</dbReference>
<protein>
    <submittedName>
        <fullName evidence="1">Uncharacterized protein</fullName>
    </submittedName>
</protein>
<sequence>MGATVDAIEIHPDRAAALRGMAHPALKVHCANFLKVTPAPVYDLILMNPPFSGTHFMDHVKHAWDFLAPGGELRAILPASAEVGSTAKHERFRAWAAQHSPRGYRCHQWRDLPPESFASVGVRINTVVLTLQKR</sequence>
<evidence type="ECO:0000313" key="1">
    <source>
        <dbReference type="EMBL" id="GLC62944.1"/>
    </source>
</evidence>
<keyword evidence="2" id="KW-1185">Reference proteome</keyword>
<dbReference type="Proteomes" id="UP001165080">
    <property type="component" value="Unassembled WGS sequence"/>
</dbReference>